<organism evidence="10 11">
    <name type="scientific">Jimgerdemannia flammicorona</name>
    <dbReference type="NCBI Taxonomy" id="994334"/>
    <lineage>
        <taxon>Eukaryota</taxon>
        <taxon>Fungi</taxon>
        <taxon>Fungi incertae sedis</taxon>
        <taxon>Mucoromycota</taxon>
        <taxon>Mucoromycotina</taxon>
        <taxon>Endogonomycetes</taxon>
        <taxon>Endogonales</taxon>
        <taxon>Endogonaceae</taxon>
        <taxon>Jimgerdemannia</taxon>
    </lineage>
</organism>
<evidence type="ECO:0000256" key="4">
    <source>
        <dbReference type="ARBA" id="ARBA00022547"/>
    </source>
</evidence>
<keyword evidence="6" id="KW-0406">Ion transport</keyword>
<dbReference type="Pfam" id="PF04718">
    <property type="entry name" value="ATP-synt_G"/>
    <property type="match status" value="1"/>
</dbReference>
<proteinExistence type="inferred from homology"/>
<comment type="subcellular location">
    <subcellularLocation>
        <location evidence="1">Mitochondrion membrane</location>
    </subcellularLocation>
</comment>
<dbReference type="GO" id="GO:0015078">
    <property type="term" value="F:proton transmembrane transporter activity"/>
    <property type="evidence" value="ECO:0007669"/>
    <property type="project" value="InterPro"/>
</dbReference>
<evidence type="ECO:0000256" key="9">
    <source>
        <dbReference type="ARBA" id="ARBA00023310"/>
    </source>
</evidence>
<evidence type="ECO:0000313" key="10">
    <source>
        <dbReference type="EMBL" id="RUP50160.1"/>
    </source>
</evidence>
<keyword evidence="9" id="KW-0066">ATP synthesis</keyword>
<evidence type="ECO:0000256" key="6">
    <source>
        <dbReference type="ARBA" id="ARBA00023065"/>
    </source>
</evidence>
<dbReference type="GO" id="GO:0031966">
    <property type="term" value="C:mitochondrial membrane"/>
    <property type="evidence" value="ECO:0007669"/>
    <property type="project" value="UniProtKB-SubCell"/>
</dbReference>
<dbReference type="AlphaFoldDB" id="A0A433DH43"/>
<keyword evidence="4" id="KW-0138">CF(0)</keyword>
<accession>A0A433DH43</accession>
<sequence>MASRFTSALSGFVNSLAAIQRPVVYNAKVAAEIAKQVYVKEGLAFPTAKQFAETRHAVENVNIKSFKSLQLKDLAKGSVVAAEALTFFLIGEVVGRRSLIGYNVPSVGKHGHH</sequence>
<dbReference type="GO" id="GO:0015986">
    <property type="term" value="P:proton motive force-driven ATP synthesis"/>
    <property type="evidence" value="ECO:0007669"/>
    <property type="project" value="InterPro"/>
</dbReference>
<keyword evidence="8" id="KW-0472">Membrane</keyword>
<evidence type="ECO:0000256" key="3">
    <source>
        <dbReference type="ARBA" id="ARBA00022448"/>
    </source>
</evidence>
<dbReference type="InterPro" id="IPR006808">
    <property type="entry name" value="ATP_synth_F0_gsu_mt"/>
</dbReference>
<evidence type="ECO:0000256" key="8">
    <source>
        <dbReference type="ARBA" id="ARBA00023136"/>
    </source>
</evidence>
<keyword evidence="7" id="KW-0496">Mitochondrion</keyword>
<keyword evidence="11" id="KW-1185">Reference proteome</keyword>
<protein>
    <submittedName>
        <fullName evidence="10">Mitochondrial ATP synthase g subunit-domain-containing protein</fullName>
    </submittedName>
</protein>
<keyword evidence="3" id="KW-0813">Transport</keyword>
<evidence type="ECO:0000256" key="5">
    <source>
        <dbReference type="ARBA" id="ARBA00022781"/>
    </source>
</evidence>
<comment type="similarity">
    <text evidence="2">Belongs to the ATPase g subunit family.</text>
</comment>
<dbReference type="EMBL" id="RBNI01001648">
    <property type="protein sequence ID" value="RUP50160.1"/>
    <property type="molecule type" value="Genomic_DNA"/>
</dbReference>
<dbReference type="OrthoDB" id="437at2759"/>
<gene>
    <name evidence="10" type="ORF">BC936DRAFT_140130</name>
</gene>
<evidence type="ECO:0000256" key="2">
    <source>
        <dbReference type="ARBA" id="ARBA00005699"/>
    </source>
</evidence>
<reference evidence="10 11" key="1">
    <citation type="journal article" date="2018" name="New Phytol.">
        <title>Phylogenomics of Endogonaceae and evolution of mycorrhizas within Mucoromycota.</title>
        <authorList>
            <person name="Chang Y."/>
            <person name="Desiro A."/>
            <person name="Na H."/>
            <person name="Sandor L."/>
            <person name="Lipzen A."/>
            <person name="Clum A."/>
            <person name="Barry K."/>
            <person name="Grigoriev I.V."/>
            <person name="Martin F.M."/>
            <person name="Stajich J.E."/>
            <person name="Smith M.E."/>
            <person name="Bonito G."/>
            <person name="Spatafora J.W."/>
        </authorList>
    </citation>
    <scope>NUCLEOTIDE SEQUENCE [LARGE SCALE GENOMIC DNA]</scope>
    <source>
        <strain evidence="10 11">GMNB39</strain>
    </source>
</reference>
<evidence type="ECO:0000256" key="1">
    <source>
        <dbReference type="ARBA" id="ARBA00004325"/>
    </source>
</evidence>
<name>A0A433DH43_9FUNG</name>
<dbReference type="Proteomes" id="UP000268093">
    <property type="component" value="Unassembled WGS sequence"/>
</dbReference>
<dbReference type="GO" id="GO:0045259">
    <property type="term" value="C:proton-transporting ATP synthase complex"/>
    <property type="evidence" value="ECO:0007669"/>
    <property type="project" value="UniProtKB-KW"/>
</dbReference>
<evidence type="ECO:0000313" key="11">
    <source>
        <dbReference type="Proteomes" id="UP000268093"/>
    </source>
</evidence>
<comment type="caution">
    <text evidence="10">The sequence shown here is derived from an EMBL/GenBank/DDBJ whole genome shotgun (WGS) entry which is preliminary data.</text>
</comment>
<keyword evidence="5" id="KW-0375">Hydrogen ion transport</keyword>
<evidence type="ECO:0000256" key="7">
    <source>
        <dbReference type="ARBA" id="ARBA00023128"/>
    </source>
</evidence>